<dbReference type="InterPro" id="IPR036869">
    <property type="entry name" value="J_dom_sf"/>
</dbReference>
<sequence>MSNSDKESLSSWVFELNGLLFSNSEKAALDSWVNTVLGDKEAEFCKDSAEEFFRRQDIDKAIFSILTANIKDPNLPGVKGYFYAYMIIDSHGFFKDQELGAMKLLNSAWEVLSDPRRKVVYDNQLIADQNEFSKRSQAEFSCKTSMDSMHEFSSKGSEVFVHGDIDGDYVDSFAGDDVDSFAFDFMERWDYSHSED</sequence>
<dbReference type="EMBL" id="JAFEMO010000010">
    <property type="protein sequence ID" value="KAH7560442.1"/>
    <property type="molecule type" value="Genomic_DNA"/>
</dbReference>
<organism evidence="1 2">
    <name type="scientific">Xanthoceras sorbifolium</name>
    <dbReference type="NCBI Taxonomy" id="99658"/>
    <lineage>
        <taxon>Eukaryota</taxon>
        <taxon>Viridiplantae</taxon>
        <taxon>Streptophyta</taxon>
        <taxon>Embryophyta</taxon>
        <taxon>Tracheophyta</taxon>
        <taxon>Spermatophyta</taxon>
        <taxon>Magnoliopsida</taxon>
        <taxon>eudicotyledons</taxon>
        <taxon>Gunneridae</taxon>
        <taxon>Pentapetalae</taxon>
        <taxon>rosids</taxon>
        <taxon>malvids</taxon>
        <taxon>Sapindales</taxon>
        <taxon>Sapindaceae</taxon>
        <taxon>Xanthoceroideae</taxon>
        <taxon>Xanthoceras</taxon>
    </lineage>
</organism>
<evidence type="ECO:0000313" key="2">
    <source>
        <dbReference type="Proteomes" id="UP000827721"/>
    </source>
</evidence>
<dbReference type="Proteomes" id="UP000827721">
    <property type="component" value="Unassembled WGS sequence"/>
</dbReference>
<proteinExistence type="predicted"/>
<name>A0ABQ8HHF9_9ROSI</name>
<keyword evidence="2" id="KW-1185">Reference proteome</keyword>
<protein>
    <recommendedName>
        <fullName evidence="3">PH domain-containing protein</fullName>
    </recommendedName>
</protein>
<dbReference type="SUPFAM" id="SSF46565">
    <property type="entry name" value="Chaperone J-domain"/>
    <property type="match status" value="1"/>
</dbReference>
<evidence type="ECO:0008006" key="3">
    <source>
        <dbReference type="Google" id="ProtNLM"/>
    </source>
</evidence>
<reference evidence="1 2" key="1">
    <citation type="submission" date="2021-02" db="EMBL/GenBank/DDBJ databases">
        <title>Plant Genome Project.</title>
        <authorList>
            <person name="Zhang R.-G."/>
        </authorList>
    </citation>
    <scope>NUCLEOTIDE SEQUENCE [LARGE SCALE GENOMIC DNA]</scope>
    <source>
        <tissue evidence="1">Leaves</tissue>
    </source>
</reference>
<accession>A0ABQ8HHF9</accession>
<comment type="caution">
    <text evidence="1">The sequence shown here is derived from an EMBL/GenBank/DDBJ whole genome shotgun (WGS) entry which is preliminary data.</text>
</comment>
<gene>
    <name evidence="1" type="ORF">JRO89_XS10G0020600</name>
</gene>
<evidence type="ECO:0000313" key="1">
    <source>
        <dbReference type="EMBL" id="KAH7560442.1"/>
    </source>
</evidence>